<feature type="binding site" evidence="7">
    <location>
        <begin position="219"/>
        <end position="220"/>
    </location>
    <ligand>
        <name>substrate</name>
    </ligand>
</feature>
<dbReference type="STRING" id="515897.SAMN05421849_1972"/>
<evidence type="ECO:0000256" key="4">
    <source>
        <dbReference type="ARBA" id="ARBA00023277"/>
    </source>
</evidence>
<dbReference type="GO" id="GO:0008448">
    <property type="term" value="F:N-acetylglucosamine-6-phosphate deacetylase activity"/>
    <property type="evidence" value="ECO:0007669"/>
    <property type="project" value="InterPro"/>
</dbReference>
<dbReference type="NCBIfam" id="TIGR00221">
    <property type="entry name" value="nagA"/>
    <property type="match status" value="1"/>
</dbReference>
<evidence type="ECO:0000256" key="7">
    <source>
        <dbReference type="PIRSR" id="PIRSR038994-2"/>
    </source>
</evidence>
<keyword evidence="11" id="KW-1185">Reference proteome</keyword>
<evidence type="ECO:0000256" key="8">
    <source>
        <dbReference type="PIRSR" id="PIRSR038994-3"/>
    </source>
</evidence>
<evidence type="ECO:0000256" key="2">
    <source>
        <dbReference type="ARBA" id="ARBA00022723"/>
    </source>
</evidence>
<keyword evidence="3 5" id="KW-0378">Hydrolase</keyword>
<evidence type="ECO:0000256" key="5">
    <source>
        <dbReference type="PIRNR" id="PIRNR038994"/>
    </source>
</evidence>
<dbReference type="Proteomes" id="UP000192455">
    <property type="component" value="Unassembled WGS sequence"/>
</dbReference>
<reference evidence="10 11" key="1">
    <citation type="submission" date="2017-01" db="EMBL/GenBank/DDBJ databases">
        <authorList>
            <person name="Mah S.A."/>
            <person name="Swanson W.J."/>
            <person name="Moy G.W."/>
            <person name="Vacquier V.D."/>
        </authorList>
    </citation>
    <scope>NUCLEOTIDE SEQUENCE [LARGE SCALE GENOMIC DNA]</scope>
    <source>
        <strain evidence="10 11">DSM 21219</strain>
    </source>
</reference>
<gene>
    <name evidence="10" type="ORF">SAMN05421849_1972</name>
</gene>
<dbReference type="InterPro" id="IPR011059">
    <property type="entry name" value="Metal-dep_hydrolase_composite"/>
</dbReference>
<evidence type="ECO:0000313" key="10">
    <source>
        <dbReference type="EMBL" id="SIT83753.1"/>
    </source>
</evidence>
<feature type="binding site" evidence="8">
    <location>
        <position position="195"/>
    </location>
    <ligand>
        <name>Zn(2+)</name>
        <dbReference type="ChEBI" id="CHEBI:29105"/>
    </ligand>
</feature>
<dbReference type="Gene3D" id="2.30.40.10">
    <property type="entry name" value="Urease, subunit C, domain 1"/>
    <property type="match status" value="1"/>
</dbReference>
<dbReference type="GO" id="GO:0006046">
    <property type="term" value="P:N-acetylglucosamine catabolic process"/>
    <property type="evidence" value="ECO:0007669"/>
    <property type="project" value="TreeGrafter"/>
</dbReference>
<evidence type="ECO:0000256" key="6">
    <source>
        <dbReference type="PIRSR" id="PIRSR038994-1"/>
    </source>
</evidence>
<dbReference type="SUPFAM" id="SSF51338">
    <property type="entry name" value="Composite domain of metallo-dependent hydrolases"/>
    <property type="match status" value="1"/>
</dbReference>
<keyword evidence="4 5" id="KW-0119">Carbohydrate metabolism</keyword>
<evidence type="ECO:0000259" key="9">
    <source>
        <dbReference type="Pfam" id="PF01979"/>
    </source>
</evidence>
<feature type="binding site" evidence="7">
    <location>
        <position position="227"/>
    </location>
    <ligand>
        <name>substrate</name>
    </ligand>
</feature>
<accession>A0A1R3X344</accession>
<feature type="domain" description="Amidohydrolase-related" evidence="9">
    <location>
        <begin position="51"/>
        <end position="357"/>
    </location>
</feature>
<evidence type="ECO:0000313" key="11">
    <source>
        <dbReference type="Proteomes" id="UP000192455"/>
    </source>
</evidence>
<feature type="binding site" evidence="8">
    <location>
        <position position="129"/>
    </location>
    <ligand>
        <name>Zn(2+)</name>
        <dbReference type="ChEBI" id="CHEBI:29105"/>
    </ligand>
</feature>
<dbReference type="Pfam" id="PF01979">
    <property type="entry name" value="Amidohydro_1"/>
    <property type="match status" value="1"/>
</dbReference>
<feature type="binding site" evidence="7">
    <location>
        <position position="140"/>
    </location>
    <ligand>
        <name>substrate</name>
    </ligand>
</feature>
<feature type="binding site" evidence="7">
    <location>
        <position position="251"/>
    </location>
    <ligand>
        <name>substrate</name>
    </ligand>
</feature>
<evidence type="ECO:0000256" key="3">
    <source>
        <dbReference type="ARBA" id="ARBA00022801"/>
    </source>
</evidence>
<dbReference type="InterPro" id="IPR032466">
    <property type="entry name" value="Metal_Hydrolase"/>
</dbReference>
<protein>
    <submittedName>
        <fullName evidence="10">N-acetylglucosamine 6-phosphate deacetylase</fullName>
    </submittedName>
</protein>
<dbReference type="AlphaFoldDB" id="A0A1R3X344"/>
<dbReference type="PANTHER" id="PTHR11113">
    <property type="entry name" value="N-ACETYLGLUCOSAMINE-6-PHOSPHATE DEACETYLASE"/>
    <property type="match status" value="1"/>
</dbReference>
<keyword evidence="2 8" id="KW-0479">Metal-binding</keyword>
<comment type="cofactor">
    <cofactor evidence="8">
        <name>a divalent metal cation</name>
        <dbReference type="ChEBI" id="CHEBI:60240"/>
    </cofactor>
    <text evidence="8">Binds 1 divalent metal cation per subunit.</text>
</comment>
<dbReference type="Gene3D" id="3.20.20.140">
    <property type="entry name" value="Metal-dependent hydrolases"/>
    <property type="match status" value="1"/>
</dbReference>
<organism evidence="10 11">
    <name type="scientific">Pontibaca methylaminivorans</name>
    <dbReference type="NCBI Taxonomy" id="515897"/>
    <lineage>
        <taxon>Bacteria</taxon>
        <taxon>Pseudomonadati</taxon>
        <taxon>Pseudomonadota</taxon>
        <taxon>Alphaproteobacteria</taxon>
        <taxon>Rhodobacterales</taxon>
        <taxon>Roseobacteraceae</taxon>
        <taxon>Pontibaca</taxon>
    </lineage>
</organism>
<dbReference type="RefSeq" id="WP_076649693.1">
    <property type="nucleotide sequence ID" value="NZ_FTPS01000001.1"/>
</dbReference>
<feature type="binding site" evidence="8">
    <location>
        <position position="216"/>
    </location>
    <ligand>
        <name>Zn(2+)</name>
        <dbReference type="ChEBI" id="CHEBI:29105"/>
    </ligand>
</feature>
<proteinExistence type="inferred from homology"/>
<dbReference type="SUPFAM" id="SSF51556">
    <property type="entry name" value="Metallo-dependent hydrolases"/>
    <property type="match status" value="1"/>
</dbReference>
<dbReference type="PANTHER" id="PTHR11113:SF14">
    <property type="entry name" value="N-ACETYLGLUCOSAMINE-6-PHOSPHATE DEACETYLASE"/>
    <property type="match status" value="1"/>
</dbReference>
<name>A0A1R3X344_9RHOB</name>
<dbReference type="InterPro" id="IPR003764">
    <property type="entry name" value="GlcNAc_6-P_deAcase"/>
</dbReference>
<sequence>MADVALLGADIHDGTALHRNMALWRSGADLRIVPPGHLPEGCRRRDLGGGILLPGFVDLQVNGGGGVMFNDAPSLATLRVIARAHHRLGTRAFLPTLISDTPAQVRAAVAAVEQAMAAGVPGIVGLHLEGPHLSAARKGAHAAGLIRPMEEPDLRFLCEAAARLPNLMVTLAPEAVTGAQISQLAAAGVIVSVGHSAADHGQARAAFDAGARCVTHLFNAMEPLLSRAPGLVGAALADGRISCGLIADGFHVDPVVMQVALAAKQGPGQVFLVSDAMATAASAVPGFDLNGRRVRRMGGRLVLEDGTLAGADLDMAGALRVLVGRAGESPARAIRRATGIPAALLRDDMGQGRLRAGNVIHLCADLHLRADSGDLWQG</sequence>
<evidence type="ECO:0000256" key="1">
    <source>
        <dbReference type="ARBA" id="ARBA00010716"/>
    </source>
</evidence>
<dbReference type="GO" id="GO:0046872">
    <property type="term" value="F:metal ion binding"/>
    <property type="evidence" value="ECO:0007669"/>
    <property type="project" value="UniProtKB-KW"/>
</dbReference>
<dbReference type="EMBL" id="FTPS01000001">
    <property type="protein sequence ID" value="SIT83753.1"/>
    <property type="molecule type" value="Genomic_DNA"/>
</dbReference>
<dbReference type="InterPro" id="IPR006680">
    <property type="entry name" value="Amidohydro-rel"/>
</dbReference>
<comment type="similarity">
    <text evidence="1 5">Belongs to the metallo-dependent hydrolases superfamily. NagA family.</text>
</comment>
<dbReference type="OrthoDB" id="9776488at2"/>
<dbReference type="PIRSF" id="PIRSF038994">
    <property type="entry name" value="NagA"/>
    <property type="match status" value="1"/>
</dbReference>
<feature type="active site" description="Proton donor/acceptor" evidence="6">
    <location>
        <position position="275"/>
    </location>
</feature>
<feature type="binding site" evidence="7">
    <location>
        <begin position="308"/>
        <end position="310"/>
    </location>
    <ligand>
        <name>substrate</name>
    </ligand>
</feature>